<dbReference type="Proteomes" id="UP000280036">
    <property type="component" value="Unassembled WGS sequence"/>
</dbReference>
<organism evidence="2 3">
    <name type="scientific">Mycoplasmopsis caviae</name>
    <dbReference type="NCBI Taxonomy" id="55603"/>
    <lineage>
        <taxon>Bacteria</taxon>
        <taxon>Bacillati</taxon>
        <taxon>Mycoplasmatota</taxon>
        <taxon>Mycoplasmoidales</taxon>
        <taxon>Metamycoplasmataceae</taxon>
        <taxon>Mycoplasmopsis</taxon>
    </lineage>
</organism>
<dbReference type="NCBIfam" id="NF045879">
    <property type="entry name" value="ICE_Mbov_0392"/>
    <property type="match status" value="1"/>
</dbReference>
<protein>
    <submittedName>
        <fullName evidence="2">Uncharacterized protein</fullName>
    </submittedName>
</protein>
<dbReference type="AlphaFoldDB" id="A0A3P8MFC4"/>
<keyword evidence="4" id="KW-1185">Reference proteome</keyword>
<dbReference type="RefSeq" id="WP_126118526.1">
    <property type="nucleotide sequence ID" value="NZ_CP101806.1"/>
</dbReference>
<dbReference type="Proteomes" id="UP001058569">
    <property type="component" value="Chromosome"/>
</dbReference>
<gene>
    <name evidence="2" type="ORF">NCTC10126_00853</name>
    <name evidence="1" type="ORF">NPA07_03255</name>
</gene>
<dbReference type="EMBL" id="UZVY01000001">
    <property type="protein sequence ID" value="VDR42333.1"/>
    <property type="molecule type" value="Genomic_DNA"/>
</dbReference>
<name>A0A3P8MFC4_9BACT</name>
<dbReference type="EMBL" id="CP101806">
    <property type="protein sequence ID" value="UUD34814.1"/>
    <property type="molecule type" value="Genomic_DNA"/>
</dbReference>
<accession>A0A3P8MFC4</accession>
<reference evidence="1" key="2">
    <citation type="submission" date="2022-07" db="EMBL/GenBank/DDBJ databases">
        <title>Complete genome of Mycoplasma caviae type strain G122.</title>
        <authorList>
            <person name="Spergser J."/>
        </authorList>
    </citation>
    <scope>NUCLEOTIDE SEQUENCE</scope>
    <source>
        <strain evidence="1">G122</strain>
    </source>
</reference>
<evidence type="ECO:0000313" key="3">
    <source>
        <dbReference type="Proteomes" id="UP000280036"/>
    </source>
</evidence>
<proteinExistence type="predicted"/>
<evidence type="ECO:0000313" key="2">
    <source>
        <dbReference type="EMBL" id="VDR42333.1"/>
    </source>
</evidence>
<reference evidence="2 3" key="1">
    <citation type="submission" date="2018-12" db="EMBL/GenBank/DDBJ databases">
        <authorList>
            <consortium name="Pathogen Informatics"/>
        </authorList>
    </citation>
    <scope>NUCLEOTIDE SEQUENCE [LARGE SCALE GENOMIC DNA]</scope>
    <source>
        <strain evidence="2 3">NCTC10126</strain>
    </source>
</reference>
<evidence type="ECO:0000313" key="4">
    <source>
        <dbReference type="Proteomes" id="UP001058569"/>
    </source>
</evidence>
<sequence length="239" mass="27536">MKIFKDEKLIKNILKYNKSNFDISTLESIANSIDDKGVKENYINKIESIFKSAKEADEISLHYHFLTLGEKEKITSAYSKVIEQLPTIKPENINPVETFTTNFISLLDHTKDEQALEKILNTIENVGEKIFEHNMIVPYDELCDSVEEDVMENGLFNSNYSRGLISDVVNKSIDTTYVEMNGNENGIEELFPRKFIGILNYTLSDFTLNELYEFEPYSENEEESLVSSVEFSETSSQRM</sequence>
<evidence type="ECO:0000313" key="1">
    <source>
        <dbReference type="EMBL" id="UUD34814.1"/>
    </source>
</evidence>